<dbReference type="Proteomes" id="UP000008152">
    <property type="component" value="Chromosome I"/>
</dbReference>
<dbReference type="PATRIC" id="fig|338187.25.peg.2417"/>
<dbReference type="KEGG" id="vha:VIBHAR_00116"/>
<organism evidence="1 2">
    <name type="scientific">Vibrio campbellii (strain ATCC BAA-1116)</name>
    <dbReference type="NCBI Taxonomy" id="2902295"/>
    <lineage>
        <taxon>Bacteria</taxon>
        <taxon>Pseudomonadati</taxon>
        <taxon>Pseudomonadota</taxon>
        <taxon>Gammaproteobacteria</taxon>
        <taxon>Vibrionales</taxon>
        <taxon>Vibrionaceae</taxon>
        <taxon>Vibrio</taxon>
    </lineage>
</organism>
<protein>
    <submittedName>
        <fullName evidence="1">Uncharacterized protein</fullName>
    </submittedName>
</protein>
<evidence type="ECO:0000313" key="1">
    <source>
        <dbReference type="EMBL" id="ABU69164.1"/>
    </source>
</evidence>
<dbReference type="AlphaFoldDB" id="A7MZ52"/>
<name>A7MZ52_VIBC1</name>
<dbReference type="EMBL" id="CP000789">
    <property type="protein sequence ID" value="ABU69164.1"/>
    <property type="molecule type" value="Genomic_DNA"/>
</dbReference>
<proteinExistence type="predicted"/>
<accession>A7MZ52</accession>
<dbReference type="RefSeq" id="WP_012126482.1">
    <property type="nucleotide sequence ID" value="NC_009783.1"/>
</dbReference>
<evidence type="ECO:0000313" key="2">
    <source>
        <dbReference type="Proteomes" id="UP000008152"/>
    </source>
</evidence>
<sequence length="49" mass="5199">MRLTKVGLAVLTALLASGCSDDDSTSSLQPLNLTSPFKVLQPMPLSLMH</sequence>
<gene>
    <name evidence="1" type="ordered locus">VIBHAR_00116</name>
</gene>
<dbReference type="PROSITE" id="PS51257">
    <property type="entry name" value="PROKAR_LIPOPROTEIN"/>
    <property type="match status" value="1"/>
</dbReference>
<reference evidence="1 2" key="1">
    <citation type="submission" date="2007-08" db="EMBL/GenBank/DDBJ databases">
        <authorList>
            <consortium name="The Vibrio harveyi Genome Sequencing Project"/>
            <person name="Bassler B."/>
            <person name="Clifton S.W."/>
            <person name="Fulton L."/>
            <person name="Delehaunty K."/>
            <person name="Fronick C."/>
            <person name="Harrison M."/>
            <person name="Markivic C."/>
            <person name="Fulton R."/>
            <person name="Tin-Wollam A.-M."/>
            <person name="Shah N."/>
            <person name="Pepin K."/>
            <person name="Nash W."/>
            <person name="Thiruvilangam P."/>
            <person name="Bhonagiri V."/>
            <person name="Waters C."/>
            <person name="Tu K.C."/>
            <person name="Irgon J."/>
            <person name="Wilson R.K."/>
        </authorList>
    </citation>
    <scope>NUCLEOTIDE SEQUENCE [LARGE SCALE GENOMIC DNA]</scope>
    <source>
        <strain evidence="2">ATCC BAA-1116 / BB120</strain>
    </source>
</reference>